<feature type="transmembrane region" description="Helical" evidence="6">
    <location>
        <begin position="291"/>
        <end position="315"/>
    </location>
</feature>
<keyword evidence="5 6" id="KW-0472">Membrane</keyword>
<feature type="transmembrane region" description="Helical" evidence="6">
    <location>
        <begin position="85"/>
        <end position="108"/>
    </location>
</feature>
<comment type="subcellular location">
    <subcellularLocation>
        <location evidence="1">Cell membrane</location>
        <topology evidence="1">Multi-pass membrane protein</topology>
    </subcellularLocation>
</comment>
<evidence type="ECO:0000256" key="6">
    <source>
        <dbReference type="SAM" id="Phobius"/>
    </source>
</evidence>
<dbReference type="InterPro" id="IPR002797">
    <property type="entry name" value="Polysacc_synth"/>
</dbReference>
<dbReference type="GO" id="GO:0005886">
    <property type="term" value="C:plasma membrane"/>
    <property type="evidence" value="ECO:0007669"/>
    <property type="project" value="UniProtKB-SubCell"/>
</dbReference>
<feature type="transmembrane region" description="Helical" evidence="6">
    <location>
        <begin position="167"/>
        <end position="189"/>
    </location>
</feature>
<dbReference type="Proteomes" id="UP000243297">
    <property type="component" value="Unassembled WGS sequence"/>
</dbReference>
<dbReference type="Pfam" id="PF01943">
    <property type="entry name" value="Polysacc_synt"/>
    <property type="match status" value="1"/>
</dbReference>
<feature type="transmembrane region" description="Helical" evidence="6">
    <location>
        <begin position="143"/>
        <end position="161"/>
    </location>
</feature>
<feature type="transmembrane region" description="Helical" evidence="6">
    <location>
        <begin position="414"/>
        <end position="434"/>
    </location>
</feature>
<evidence type="ECO:0000256" key="3">
    <source>
        <dbReference type="ARBA" id="ARBA00022692"/>
    </source>
</evidence>
<keyword evidence="4 6" id="KW-1133">Transmembrane helix</keyword>
<feature type="transmembrane region" description="Helical" evidence="6">
    <location>
        <begin position="355"/>
        <end position="374"/>
    </location>
</feature>
<protein>
    <submittedName>
        <fullName evidence="7">Membrane protein involved in the export of O-antigen and teichoic acid</fullName>
    </submittedName>
</protein>
<feature type="transmembrane region" description="Helical" evidence="6">
    <location>
        <begin position="210"/>
        <end position="230"/>
    </location>
</feature>
<evidence type="ECO:0000313" key="7">
    <source>
        <dbReference type="EMBL" id="SJZ36268.1"/>
    </source>
</evidence>
<dbReference type="STRING" id="118967.SAMN02745191_0238"/>
<evidence type="ECO:0000256" key="4">
    <source>
        <dbReference type="ARBA" id="ARBA00022989"/>
    </source>
</evidence>
<feature type="transmembrane region" description="Helical" evidence="6">
    <location>
        <begin position="250"/>
        <end position="270"/>
    </location>
</feature>
<dbReference type="AlphaFoldDB" id="A0A1T4K1K0"/>
<feature type="transmembrane region" description="Helical" evidence="6">
    <location>
        <begin position="380"/>
        <end position="402"/>
    </location>
</feature>
<feature type="transmembrane region" description="Helical" evidence="6">
    <location>
        <begin position="440"/>
        <end position="461"/>
    </location>
</feature>
<gene>
    <name evidence="7" type="ORF">SAMN02745191_0238</name>
</gene>
<keyword evidence="8" id="KW-1185">Reference proteome</keyword>
<keyword evidence="3 6" id="KW-0812">Transmembrane</keyword>
<evidence type="ECO:0000313" key="8">
    <source>
        <dbReference type="Proteomes" id="UP000243297"/>
    </source>
</evidence>
<feature type="transmembrane region" description="Helical" evidence="6">
    <location>
        <begin position="321"/>
        <end position="343"/>
    </location>
</feature>
<dbReference type="EMBL" id="FUWY01000001">
    <property type="protein sequence ID" value="SJZ36268.1"/>
    <property type="molecule type" value="Genomic_DNA"/>
</dbReference>
<accession>A0A1T4K1K0</accession>
<feature type="transmembrane region" description="Helical" evidence="6">
    <location>
        <begin position="48"/>
        <end position="64"/>
    </location>
</feature>
<feature type="transmembrane region" description="Helical" evidence="6">
    <location>
        <begin position="9"/>
        <end position="28"/>
    </location>
</feature>
<proteinExistence type="predicted"/>
<feature type="transmembrane region" description="Helical" evidence="6">
    <location>
        <begin position="114"/>
        <end position="136"/>
    </location>
</feature>
<organism evidence="7 8">
    <name type="scientific">Anaerorhabdus furcosa</name>
    <dbReference type="NCBI Taxonomy" id="118967"/>
    <lineage>
        <taxon>Bacteria</taxon>
        <taxon>Bacillati</taxon>
        <taxon>Bacillota</taxon>
        <taxon>Erysipelotrichia</taxon>
        <taxon>Erysipelotrichales</taxon>
        <taxon>Erysipelotrichaceae</taxon>
        <taxon>Anaerorhabdus</taxon>
    </lineage>
</organism>
<sequence>MERKIVKNYIYSVIYQMLIVIMPLIVTPYTTRVIGINALTINTNTTNLVQWFVLFGIMGINIYGNREIARVRDDSTKLSKTFFEIFAMQVFSMLIASLAFFFYIYIIGDQYQTILLIQSISLLSVAFDITWFFYGVEDFKSASIRNMIVKIIGVVLIFMLVKGPNDLFIFVLINTCTGVLGQIIMWLQLKQYIHFVPISLKGIIQHIKPNIALFIPQIAISVYSILDITMLKILGPVYVETNLYEQTQKFVKMFLFFITSIGTVMLPRVSNVHSKGDRVAVNNYLNKTLRLALYLSIPMIFGISAMIQNFVDWFLPESYQIVGLLIQCTSPIILFISLSNVFGTQFLVPTGNTKPYTLSVVVGAIVNFLINWTLIPTYGVFGAIIGSVVAELSVTLVQYFYIKNRIDFDFKVKELFIVCIASLIMFIPTHYIGVFLGANFFVNLLQISVGILTYFLILFLFRAPLLKELPLNLFKRK</sequence>
<dbReference type="PANTHER" id="PTHR30250:SF11">
    <property type="entry name" value="O-ANTIGEN TRANSPORTER-RELATED"/>
    <property type="match status" value="1"/>
</dbReference>
<name>A0A1T4K1K0_9FIRM</name>
<dbReference type="PANTHER" id="PTHR30250">
    <property type="entry name" value="PST FAMILY PREDICTED COLANIC ACID TRANSPORTER"/>
    <property type="match status" value="1"/>
</dbReference>
<reference evidence="8" key="1">
    <citation type="submission" date="2017-02" db="EMBL/GenBank/DDBJ databases">
        <authorList>
            <person name="Varghese N."/>
            <person name="Submissions S."/>
        </authorList>
    </citation>
    <scope>NUCLEOTIDE SEQUENCE [LARGE SCALE GENOMIC DNA]</scope>
    <source>
        <strain evidence="8">ATCC 25662</strain>
    </source>
</reference>
<dbReference type="RefSeq" id="WP_078710691.1">
    <property type="nucleotide sequence ID" value="NZ_FUWY01000001.1"/>
</dbReference>
<keyword evidence="2" id="KW-1003">Cell membrane</keyword>
<evidence type="ECO:0000256" key="1">
    <source>
        <dbReference type="ARBA" id="ARBA00004651"/>
    </source>
</evidence>
<evidence type="ECO:0000256" key="5">
    <source>
        <dbReference type="ARBA" id="ARBA00023136"/>
    </source>
</evidence>
<dbReference type="InterPro" id="IPR050833">
    <property type="entry name" value="Poly_Biosynth_Transport"/>
</dbReference>
<evidence type="ECO:0000256" key="2">
    <source>
        <dbReference type="ARBA" id="ARBA00022475"/>
    </source>
</evidence>
<dbReference type="OrthoDB" id="9815702at2"/>